<reference evidence="3" key="1">
    <citation type="journal article" date="2019" name="Int. J. Syst. Evol. Microbiol.">
        <title>The Global Catalogue of Microorganisms (GCM) 10K type strain sequencing project: providing services to taxonomists for standard genome sequencing and annotation.</title>
        <authorList>
            <consortium name="The Broad Institute Genomics Platform"/>
            <consortium name="The Broad Institute Genome Sequencing Center for Infectious Disease"/>
            <person name="Wu L."/>
            <person name="Ma J."/>
        </authorList>
    </citation>
    <scope>NUCLEOTIDE SEQUENCE [LARGE SCALE GENOMIC DNA]</scope>
    <source>
        <strain evidence="3">CGMCC 1.6964</strain>
    </source>
</reference>
<evidence type="ECO:0000259" key="1">
    <source>
        <dbReference type="Pfam" id="PF13524"/>
    </source>
</evidence>
<evidence type="ECO:0000313" key="3">
    <source>
        <dbReference type="Proteomes" id="UP000606653"/>
    </source>
</evidence>
<dbReference type="InterPro" id="IPR029063">
    <property type="entry name" value="SAM-dependent_MTases_sf"/>
</dbReference>
<dbReference type="PANTHER" id="PTHR43861:SF6">
    <property type="entry name" value="METHYLTRANSFERASE TYPE 11"/>
    <property type="match status" value="1"/>
</dbReference>
<dbReference type="Gene3D" id="3.40.50.150">
    <property type="entry name" value="Vaccinia Virus protein VP39"/>
    <property type="match status" value="1"/>
</dbReference>
<protein>
    <recommendedName>
        <fullName evidence="1">Spore protein YkvP/CgeB glycosyl transferase-like domain-containing protein</fullName>
    </recommendedName>
</protein>
<evidence type="ECO:0000313" key="2">
    <source>
        <dbReference type="EMBL" id="GGN93168.1"/>
    </source>
</evidence>
<accession>A0ABQ2KUG1</accession>
<comment type="caution">
    <text evidence="2">The sequence shown here is derived from an EMBL/GenBank/DDBJ whole genome shotgun (WGS) entry which is preliminary data.</text>
</comment>
<dbReference type="Pfam" id="PF13524">
    <property type="entry name" value="Glyco_trans_1_2"/>
    <property type="match status" value="1"/>
</dbReference>
<organism evidence="2 3">
    <name type="scientific">Saccharibacillus kuerlensis</name>
    <dbReference type="NCBI Taxonomy" id="459527"/>
    <lineage>
        <taxon>Bacteria</taxon>
        <taxon>Bacillati</taxon>
        <taxon>Bacillota</taxon>
        <taxon>Bacilli</taxon>
        <taxon>Bacillales</taxon>
        <taxon>Paenibacillaceae</taxon>
        <taxon>Saccharibacillus</taxon>
    </lineage>
</organism>
<feature type="domain" description="Spore protein YkvP/CgeB glycosyl transferase-like" evidence="1">
    <location>
        <begin position="236"/>
        <end position="373"/>
    </location>
</feature>
<dbReference type="Proteomes" id="UP000606653">
    <property type="component" value="Unassembled WGS sequence"/>
</dbReference>
<name>A0ABQ2KUG1_9BACL</name>
<sequence length="660" mass="76329">MKIAVIKGSGVIAPYIMQDYAEAFKEQGHECITVEIESSFDEVTLQKIVNFNPEFVVAYGYVGVLRTREDRFLLRELAIPVVCLHYDNPFFGLDDKKEMEFKNYSDYYHHFIWDELYLNLFLEKGFKYCYKIMLATNPKRFFPEPKTSSTEGMISFIGSIARGESTQEENLEDLFINFIMSQKIKNLEVPMMELCYEAFKIKEFQPISLLYQKNSEAFWKQIYYPLHRKGSAEYRKHIINSLEGIDIHVYGAKESFNSNIISKPSIPYSQLSRVYQNYSLNLNISSLQLETSINNRVFDVFASKAFVLSDYKKDMRAAFPDFWEEISYMNLEDLVVKADYYLTHPKEKEELTEQLYQEVLEKHTYAHRAEQIVQTISEKLPIKGMKSTAPAFHSNKYEQLTDFCPICESKEFTQLHTVNGHDDFVVNLHRCSACAAVFMNPQPTAEYLDWFYNELYYSEAHRKKMGWSADISEVSAASLRNYEVRMDFVESFTNQTVFPRGRLLDVGCSTGNFLLEARSRYWEVQGIEVSDVAAEQGRRDYQLDVISGVLNEETFEDSTFDVVTAWDVIEHISDPHFFIGNVKRVLKAGGLLALNTPNVSSTVSYHAGSGWRHLDPPLHVILYDHISLRVLLKIHGFEILKISSGSEYLGQLQLVARKLG</sequence>
<gene>
    <name evidence="2" type="ORF">GCM10010969_06430</name>
</gene>
<dbReference type="EMBL" id="BMLN01000002">
    <property type="protein sequence ID" value="GGN93168.1"/>
    <property type="molecule type" value="Genomic_DNA"/>
</dbReference>
<dbReference type="SUPFAM" id="SSF53335">
    <property type="entry name" value="S-adenosyl-L-methionine-dependent methyltransferases"/>
    <property type="match status" value="1"/>
</dbReference>
<keyword evidence="3" id="KW-1185">Reference proteome</keyword>
<dbReference type="RefSeq" id="WP_018977763.1">
    <property type="nucleotide sequence ID" value="NZ_BMLN01000002.1"/>
</dbReference>
<proteinExistence type="predicted"/>
<dbReference type="PANTHER" id="PTHR43861">
    <property type="entry name" value="TRANS-ACONITATE 2-METHYLTRANSFERASE-RELATED"/>
    <property type="match status" value="1"/>
</dbReference>
<dbReference type="CDD" id="cd02440">
    <property type="entry name" value="AdoMet_MTases"/>
    <property type="match status" value="1"/>
</dbReference>
<dbReference type="InterPro" id="IPR055259">
    <property type="entry name" value="YkvP/CgeB_Glyco_trans-like"/>
</dbReference>
<dbReference type="Pfam" id="PF13489">
    <property type="entry name" value="Methyltransf_23"/>
    <property type="match status" value="1"/>
</dbReference>